<dbReference type="Gramene" id="OIT32669">
    <property type="protein sequence ID" value="OIT32669"/>
    <property type="gene ID" value="A4A49_37959"/>
</dbReference>
<dbReference type="AlphaFoldDB" id="A0A314KV79"/>
<sequence length="128" mass="14776">MGSKVSPRKLHYDVSMSKRTRKPLNLNAINPQQSEELIGSVESKQAPAPSEEERKYERKSLKQLIEVRSISLRQHFIEEEKQLQVMVKQQPEESMVNGLKLKKIVTCYTKVLSHAGCRMKMQVHKSKS</sequence>
<protein>
    <submittedName>
        <fullName evidence="2">Uncharacterized protein</fullName>
    </submittedName>
</protein>
<proteinExistence type="predicted"/>
<organism evidence="2 3">
    <name type="scientific">Nicotiana attenuata</name>
    <name type="common">Coyote tobacco</name>
    <dbReference type="NCBI Taxonomy" id="49451"/>
    <lineage>
        <taxon>Eukaryota</taxon>
        <taxon>Viridiplantae</taxon>
        <taxon>Streptophyta</taxon>
        <taxon>Embryophyta</taxon>
        <taxon>Tracheophyta</taxon>
        <taxon>Spermatophyta</taxon>
        <taxon>Magnoliopsida</taxon>
        <taxon>eudicotyledons</taxon>
        <taxon>Gunneridae</taxon>
        <taxon>Pentapetalae</taxon>
        <taxon>asterids</taxon>
        <taxon>lamiids</taxon>
        <taxon>Solanales</taxon>
        <taxon>Solanaceae</taxon>
        <taxon>Nicotianoideae</taxon>
        <taxon>Nicotianeae</taxon>
        <taxon>Nicotiana</taxon>
    </lineage>
</organism>
<evidence type="ECO:0000313" key="2">
    <source>
        <dbReference type="EMBL" id="OIT32669.1"/>
    </source>
</evidence>
<evidence type="ECO:0000313" key="3">
    <source>
        <dbReference type="Proteomes" id="UP000187609"/>
    </source>
</evidence>
<evidence type="ECO:0000256" key="1">
    <source>
        <dbReference type="SAM" id="MobiDB-lite"/>
    </source>
</evidence>
<dbReference type="Proteomes" id="UP000187609">
    <property type="component" value="Unassembled WGS sequence"/>
</dbReference>
<keyword evidence="3" id="KW-1185">Reference proteome</keyword>
<name>A0A314KV79_NICAT</name>
<accession>A0A314KV79</accession>
<dbReference type="EMBL" id="MJEQ01001012">
    <property type="protein sequence ID" value="OIT32669.1"/>
    <property type="molecule type" value="Genomic_DNA"/>
</dbReference>
<gene>
    <name evidence="2" type="ORF">A4A49_37959</name>
</gene>
<reference evidence="2" key="1">
    <citation type="submission" date="2016-11" db="EMBL/GenBank/DDBJ databases">
        <title>The genome of Nicotiana attenuata.</title>
        <authorList>
            <person name="Xu S."/>
            <person name="Brockmoeller T."/>
            <person name="Gaquerel E."/>
            <person name="Navarro A."/>
            <person name="Kuhl H."/>
            <person name="Gase K."/>
            <person name="Ling Z."/>
            <person name="Zhou W."/>
            <person name="Kreitzer C."/>
            <person name="Stanke M."/>
            <person name="Tang H."/>
            <person name="Lyons E."/>
            <person name="Pandey P."/>
            <person name="Pandey S.P."/>
            <person name="Timmermann B."/>
            <person name="Baldwin I.T."/>
        </authorList>
    </citation>
    <scope>NUCLEOTIDE SEQUENCE [LARGE SCALE GENOMIC DNA]</scope>
    <source>
        <strain evidence="2">UT</strain>
    </source>
</reference>
<comment type="caution">
    <text evidence="2">The sequence shown here is derived from an EMBL/GenBank/DDBJ whole genome shotgun (WGS) entry which is preliminary data.</text>
</comment>
<feature type="region of interest" description="Disordered" evidence="1">
    <location>
        <begin position="1"/>
        <end position="57"/>
    </location>
</feature>